<keyword evidence="1" id="KW-0732">Signal</keyword>
<dbReference type="RefSeq" id="WP_008991725.1">
    <property type="nucleotide sequence ID" value="NZ_AMSG01000011.1"/>
</dbReference>
<name>K2PU11_9FLAO</name>
<sequence>MKNYIITLVAILLTLPMDAQRPLETLYANNSKNVALFFPSPIRQAVTGSSNFVFTYNREKKQYFGLLQATPGKQSNLLVVTDDGAVYSFILEYSDSLSKLNYFISKERSIGTELPMAETKRSNKKKLDSTSNGIKEFESFGDYLLAAPSKNLKTKRQKGLKLQLQRIAYKGSQTYLVMEITNTSGITFEIDFLKVFSVSGNKKRKASFQKKELKPIYSYKLPSKVHNSESYRFVYVLPKFVLGDKEKLQLELQELNGSRKVILKTRL</sequence>
<proteinExistence type="predicted"/>
<dbReference type="STRING" id="555500.I215_09386"/>
<reference evidence="2 3" key="1">
    <citation type="journal article" date="2012" name="J. Bacteriol.">
        <title>Genome Sequence of Galbibacter marinum Type Strain ck-I2-15.</title>
        <authorList>
            <person name="Lai Q."/>
            <person name="Li C."/>
            <person name="Shao Z."/>
        </authorList>
    </citation>
    <scope>NUCLEOTIDE SEQUENCE [LARGE SCALE GENOMIC DNA]</scope>
    <source>
        <strain evidence="3">ck-I2-15</strain>
    </source>
</reference>
<dbReference type="Proteomes" id="UP000007364">
    <property type="component" value="Unassembled WGS sequence"/>
</dbReference>
<feature type="chain" id="PRO_5003866579" description="DUF4138 domain-containing protein" evidence="1">
    <location>
        <begin position="20"/>
        <end position="267"/>
    </location>
</feature>
<dbReference type="eggNOG" id="COG3504">
    <property type="taxonomic scope" value="Bacteria"/>
</dbReference>
<dbReference type="AlphaFoldDB" id="K2PU11"/>
<protein>
    <recommendedName>
        <fullName evidence="4">DUF4138 domain-containing protein</fullName>
    </recommendedName>
</protein>
<evidence type="ECO:0000256" key="1">
    <source>
        <dbReference type="SAM" id="SignalP"/>
    </source>
</evidence>
<dbReference type="Pfam" id="PF13595">
    <property type="entry name" value="DUF4138"/>
    <property type="match status" value="1"/>
</dbReference>
<comment type="caution">
    <text evidence="2">The sequence shown here is derived from an EMBL/GenBank/DDBJ whole genome shotgun (WGS) entry which is preliminary data.</text>
</comment>
<accession>K2PU11</accession>
<dbReference type="OrthoDB" id="1451423at2"/>
<evidence type="ECO:0000313" key="2">
    <source>
        <dbReference type="EMBL" id="EKF55064.1"/>
    </source>
</evidence>
<dbReference type="PATRIC" id="fig|555500.3.peg.1940"/>
<gene>
    <name evidence="2" type="ORF">I215_09386</name>
</gene>
<evidence type="ECO:0000313" key="3">
    <source>
        <dbReference type="Proteomes" id="UP000007364"/>
    </source>
</evidence>
<keyword evidence="3" id="KW-1185">Reference proteome</keyword>
<organism evidence="2 3">
    <name type="scientific">Galbibacter marinus</name>
    <dbReference type="NCBI Taxonomy" id="555500"/>
    <lineage>
        <taxon>Bacteria</taxon>
        <taxon>Pseudomonadati</taxon>
        <taxon>Bacteroidota</taxon>
        <taxon>Flavobacteriia</taxon>
        <taxon>Flavobacteriales</taxon>
        <taxon>Flavobacteriaceae</taxon>
        <taxon>Galbibacter</taxon>
    </lineage>
</organism>
<feature type="signal peptide" evidence="1">
    <location>
        <begin position="1"/>
        <end position="19"/>
    </location>
</feature>
<dbReference type="InterPro" id="IPR022298">
    <property type="entry name" value="Conjug_transposon_TraN"/>
</dbReference>
<dbReference type="EMBL" id="AMSG01000011">
    <property type="protein sequence ID" value="EKF55064.1"/>
    <property type="molecule type" value="Genomic_DNA"/>
</dbReference>
<evidence type="ECO:0008006" key="4">
    <source>
        <dbReference type="Google" id="ProtNLM"/>
    </source>
</evidence>